<name>A0A538T7X3_UNCEI</name>
<dbReference type="PROSITE" id="PS51257">
    <property type="entry name" value="PROKAR_LIPOPROTEIN"/>
    <property type="match status" value="1"/>
</dbReference>
<keyword evidence="1" id="KW-0802">TPR repeat</keyword>
<evidence type="ECO:0000256" key="2">
    <source>
        <dbReference type="SAM" id="MobiDB-lite"/>
    </source>
</evidence>
<feature type="compositionally biased region" description="Low complexity" evidence="2">
    <location>
        <begin position="295"/>
        <end position="306"/>
    </location>
</feature>
<organism evidence="3 4">
    <name type="scientific">Eiseniibacteriota bacterium</name>
    <dbReference type="NCBI Taxonomy" id="2212470"/>
    <lineage>
        <taxon>Bacteria</taxon>
        <taxon>Candidatus Eiseniibacteriota</taxon>
    </lineage>
</organism>
<evidence type="ECO:0000256" key="1">
    <source>
        <dbReference type="PROSITE-ProRule" id="PRU00339"/>
    </source>
</evidence>
<evidence type="ECO:0000313" key="4">
    <source>
        <dbReference type="Proteomes" id="UP000316852"/>
    </source>
</evidence>
<dbReference type="PROSITE" id="PS50005">
    <property type="entry name" value="TPR"/>
    <property type="match status" value="3"/>
</dbReference>
<feature type="region of interest" description="Disordered" evidence="2">
    <location>
        <begin position="295"/>
        <end position="322"/>
    </location>
</feature>
<dbReference type="EMBL" id="VBOW01000020">
    <property type="protein sequence ID" value="TMQ59697.1"/>
    <property type="molecule type" value="Genomic_DNA"/>
</dbReference>
<accession>A0A538T7X3</accession>
<dbReference type="Pfam" id="PF13181">
    <property type="entry name" value="TPR_8"/>
    <property type="match status" value="1"/>
</dbReference>
<dbReference type="InterPro" id="IPR019734">
    <property type="entry name" value="TPR_rpt"/>
</dbReference>
<dbReference type="AlphaFoldDB" id="A0A538T7X3"/>
<comment type="caution">
    <text evidence="3">The sequence shown here is derived from an EMBL/GenBank/DDBJ whole genome shotgun (WGS) entry which is preliminary data.</text>
</comment>
<dbReference type="Proteomes" id="UP000316852">
    <property type="component" value="Unassembled WGS sequence"/>
</dbReference>
<sequence length="391" mass="40460">MAKATLFGVILCAVVAGCAGGRGAGPSIPEGTVAIPGLLAEADSAAARGNAADARSIYARAARAAERSGARPLEIRAELGAGLMSLALADAESARRSLLRAVELDPNNAAAHVALGRYHAAIHHYKDAKEEFDRAAALDSLSAEPLYRLGLAYIGAGETKLAAEALTRALGRDPGHAPSQEALSTLLDSRYLAAGLPAGYGALRTHPSVSRGELGVMLAAELGADPERPSWRGAKDYPSDTEEARGAWGERWVRVSLARGWISPFPDGSYHLGDPVTRGALALLIADIERGWAQGASGSRAAPSGARAEDPAAAGGLSTPDPFPDLGTRHYLFRPAQEAVRVGLPLRPEGRFEPWASVTGSEALAALKGLARTVGVEAVLPGEPGKEGMVK</sequence>
<feature type="repeat" description="TPR" evidence="1">
    <location>
        <begin position="75"/>
        <end position="108"/>
    </location>
</feature>
<proteinExistence type="predicted"/>
<evidence type="ECO:0000313" key="3">
    <source>
        <dbReference type="EMBL" id="TMQ59697.1"/>
    </source>
</evidence>
<dbReference type="InterPro" id="IPR011990">
    <property type="entry name" value="TPR-like_helical_dom_sf"/>
</dbReference>
<protein>
    <submittedName>
        <fullName evidence="3">Uncharacterized protein</fullName>
    </submittedName>
</protein>
<dbReference type="SMART" id="SM00028">
    <property type="entry name" value="TPR"/>
    <property type="match status" value="3"/>
</dbReference>
<gene>
    <name evidence="3" type="ORF">E6K76_04190</name>
</gene>
<dbReference type="SUPFAM" id="SSF48452">
    <property type="entry name" value="TPR-like"/>
    <property type="match status" value="1"/>
</dbReference>
<reference evidence="3 4" key="1">
    <citation type="journal article" date="2019" name="Nat. Microbiol.">
        <title>Mediterranean grassland soil C-N compound turnover is dependent on rainfall and depth, and is mediated by genomically divergent microorganisms.</title>
        <authorList>
            <person name="Diamond S."/>
            <person name="Andeer P.F."/>
            <person name="Li Z."/>
            <person name="Crits-Christoph A."/>
            <person name="Burstein D."/>
            <person name="Anantharaman K."/>
            <person name="Lane K.R."/>
            <person name="Thomas B.C."/>
            <person name="Pan C."/>
            <person name="Northen T.R."/>
            <person name="Banfield J.F."/>
        </authorList>
    </citation>
    <scope>NUCLEOTIDE SEQUENCE [LARGE SCALE GENOMIC DNA]</scope>
    <source>
        <strain evidence="3">WS_6</strain>
    </source>
</reference>
<dbReference type="Gene3D" id="1.25.40.10">
    <property type="entry name" value="Tetratricopeptide repeat domain"/>
    <property type="match status" value="1"/>
</dbReference>
<feature type="repeat" description="TPR" evidence="1">
    <location>
        <begin position="143"/>
        <end position="176"/>
    </location>
</feature>
<feature type="repeat" description="TPR" evidence="1">
    <location>
        <begin position="109"/>
        <end position="142"/>
    </location>
</feature>